<organism evidence="1 2">
    <name type="scientific">Lentinus brumalis</name>
    <dbReference type="NCBI Taxonomy" id="2498619"/>
    <lineage>
        <taxon>Eukaryota</taxon>
        <taxon>Fungi</taxon>
        <taxon>Dikarya</taxon>
        <taxon>Basidiomycota</taxon>
        <taxon>Agaricomycotina</taxon>
        <taxon>Agaricomycetes</taxon>
        <taxon>Polyporales</taxon>
        <taxon>Polyporaceae</taxon>
        <taxon>Lentinus</taxon>
    </lineage>
</organism>
<proteinExistence type="predicted"/>
<reference evidence="1 2" key="1">
    <citation type="journal article" date="2018" name="Biotechnol. Biofuels">
        <title>Integrative visual omics of the white-rot fungus Polyporus brumalis exposes the biotechnological potential of its oxidative enzymes for delignifying raw plant biomass.</title>
        <authorList>
            <person name="Miyauchi S."/>
            <person name="Rancon A."/>
            <person name="Drula E."/>
            <person name="Hage H."/>
            <person name="Chaduli D."/>
            <person name="Favel A."/>
            <person name="Grisel S."/>
            <person name="Henrissat B."/>
            <person name="Herpoel-Gimbert I."/>
            <person name="Ruiz-Duenas F.J."/>
            <person name="Chevret D."/>
            <person name="Hainaut M."/>
            <person name="Lin J."/>
            <person name="Wang M."/>
            <person name="Pangilinan J."/>
            <person name="Lipzen A."/>
            <person name="Lesage-Meessen L."/>
            <person name="Navarro D."/>
            <person name="Riley R."/>
            <person name="Grigoriev I.V."/>
            <person name="Zhou S."/>
            <person name="Raouche S."/>
            <person name="Rosso M.N."/>
        </authorList>
    </citation>
    <scope>NUCLEOTIDE SEQUENCE [LARGE SCALE GENOMIC DNA]</scope>
    <source>
        <strain evidence="1 2">BRFM 1820</strain>
    </source>
</reference>
<gene>
    <name evidence="1" type="ORF">OH76DRAFT_543306</name>
</gene>
<dbReference type="AlphaFoldDB" id="A0A371D9R1"/>
<name>A0A371D9R1_9APHY</name>
<evidence type="ECO:0000313" key="2">
    <source>
        <dbReference type="Proteomes" id="UP000256964"/>
    </source>
</evidence>
<dbReference type="Proteomes" id="UP000256964">
    <property type="component" value="Unassembled WGS sequence"/>
</dbReference>
<dbReference type="EMBL" id="KZ857406">
    <property type="protein sequence ID" value="RDX49267.1"/>
    <property type="molecule type" value="Genomic_DNA"/>
</dbReference>
<keyword evidence="2" id="KW-1185">Reference proteome</keyword>
<evidence type="ECO:0000313" key="1">
    <source>
        <dbReference type="EMBL" id="RDX49267.1"/>
    </source>
</evidence>
<accession>A0A371D9R1</accession>
<sequence length="164" mass="18258">MSELLSVLSFANLRLQPHTAISALAGAATWLTVHSRGLGVGTSGPLEHESPLCPQRPQSGTRGMFCKFSRLSIKASACCDAVYITHRHSPWMLGTCLSETTSYRFFAYQISPRSRRRWSGLAPRLNADIPRTYGIKTLRARGWDANRLESVEFRCITRICNSIA</sequence>
<protein>
    <submittedName>
        <fullName evidence="1">Uncharacterized protein</fullName>
    </submittedName>
</protein>